<evidence type="ECO:0000259" key="4">
    <source>
        <dbReference type="PROSITE" id="PS50825"/>
    </source>
</evidence>
<dbReference type="PANTHER" id="PTHR46343">
    <property type="entry name" value="HYR DOMAIN-CONTAINING PROTEIN"/>
    <property type="match status" value="1"/>
</dbReference>
<dbReference type="Gene3D" id="2.10.70.10">
    <property type="entry name" value="Complement Module, domain 1"/>
    <property type="match status" value="1"/>
</dbReference>
<evidence type="ECO:0000313" key="6">
    <source>
        <dbReference type="EMBL" id="CAL1543395.1"/>
    </source>
</evidence>
<feature type="non-terminal residue" evidence="6">
    <location>
        <position position="1"/>
    </location>
</feature>
<comment type="caution">
    <text evidence="3">Lacks conserved residue(s) required for the propagation of feature annotation.</text>
</comment>
<dbReference type="CDD" id="cd00033">
    <property type="entry name" value="CCP"/>
    <property type="match status" value="1"/>
</dbReference>
<keyword evidence="3" id="KW-0768">Sushi</keyword>
<dbReference type="InterPro" id="IPR043555">
    <property type="entry name" value="SRPX-like"/>
</dbReference>
<dbReference type="InterPro" id="IPR000436">
    <property type="entry name" value="Sushi_SCR_CCP_dom"/>
</dbReference>
<keyword evidence="7" id="KW-1185">Reference proteome</keyword>
<dbReference type="EMBL" id="CAXITT010000546">
    <property type="protein sequence ID" value="CAL1543395.1"/>
    <property type="molecule type" value="Genomic_DNA"/>
</dbReference>
<evidence type="ECO:0008006" key="8">
    <source>
        <dbReference type="Google" id="ProtNLM"/>
    </source>
</evidence>
<dbReference type="PROSITE" id="PS50825">
    <property type="entry name" value="HYR"/>
    <property type="match status" value="1"/>
</dbReference>
<dbReference type="InterPro" id="IPR035976">
    <property type="entry name" value="Sushi/SCR/CCP_sf"/>
</dbReference>
<evidence type="ECO:0000313" key="7">
    <source>
        <dbReference type="Proteomes" id="UP001497497"/>
    </source>
</evidence>
<dbReference type="PANTHER" id="PTHR46343:SF2">
    <property type="entry name" value="SUSHI_VON WILLEBRAND FACTOR TYPE A_EGF_PENTRAXIN DOMAIN-CONTAINING 1"/>
    <property type="match status" value="1"/>
</dbReference>
<evidence type="ECO:0000256" key="3">
    <source>
        <dbReference type="PROSITE-ProRule" id="PRU00302"/>
    </source>
</evidence>
<dbReference type="InterPro" id="IPR003410">
    <property type="entry name" value="HYR_dom"/>
</dbReference>
<reference evidence="6 7" key="1">
    <citation type="submission" date="2024-04" db="EMBL/GenBank/DDBJ databases">
        <authorList>
            <consortium name="Genoscope - CEA"/>
            <person name="William W."/>
        </authorList>
    </citation>
    <scope>NUCLEOTIDE SEQUENCE [LARGE SCALE GENOMIC DNA]</scope>
</reference>
<dbReference type="Proteomes" id="UP001497497">
    <property type="component" value="Unassembled WGS sequence"/>
</dbReference>
<feature type="domain" description="Sushi" evidence="5">
    <location>
        <begin position="1"/>
        <end position="54"/>
    </location>
</feature>
<accession>A0AAV2ICK8</accession>
<dbReference type="PROSITE" id="PS50923">
    <property type="entry name" value="SUSHI"/>
    <property type="match status" value="1"/>
</dbReference>
<organism evidence="6 7">
    <name type="scientific">Lymnaea stagnalis</name>
    <name type="common">Great pond snail</name>
    <name type="synonym">Helix stagnalis</name>
    <dbReference type="NCBI Taxonomy" id="6523"/>
    <lineage>
        <taxon>Eukaryota</taxon>
        <taxon>Metazoa</taxon>
        <taxon>Spiralia</taxon>
        <taxon>Lophotrochozoa</taxon>
        <taxon>Mollusca</taxon>
        <taxon>Gastropoda</taxon>
        <taxon>Heterobranchia</taxon>
        <taxon>Euthyneura</taxon>
        <taxon>Panpulmonata</taxon>
        <taxon>Hygrophila</taxon>
        <taxon>Lymnaeoidea</taxon>
        <taxon>Lymnaeidae</taxon>
        <taxon>Lymnaea</taxon>
    </lineage>
</organism>
<sequence>DGTASPTGYQYKNTTSYSCSRPGFEPVPNTTLLCEQSEDGSSLEWSSDPPACKDTAKPTFKNCPSSQILVKRYAAAHFEIPAAEDNSGMVSEFIVEPPYFLPNQSISENLTVTYTAKDHAGLTSTCTVIIQIQDDIPPVVQCPDPVVLNSNITFTFTNNLVNASDNVGVVETKFSPVNITVTSIDKGQAFNVTAFVFD</sequence>
<dbReference type="AlphaFoldDB" id="A0AAV2ICK8"/>
<comment type="caution">
    <text evidence="6">The sequence shown here is derived from an EMBL/GenBank/DDBJ whole genome shotgun (WGS) entry which is preliminary data.</text>
</comment>
<name>A0AAV2ICK8_LYMST</name>
<dbReference type="SUPFAM" id="SSF57535">
    <property type="entry name" value="Complement control module/SCR domain"/>
    <property type="match status" value="1"/>
</dbReference>
<feature type="domain" description="HYR" evidence="4">
    <location>
        <begin position="53"/>
        <end position="134"/>
    </location>
</feature>
<dbReference type="Pfam" id="PF02494">
    <property type="entry name" value="HYR"/>
    <property type="match status" value="1"/>
</dbReference>
<evidence type="ECO:0000256" key="1">
    <source>
        <dbReference type="ARBA" id="ARBA00022737"/>
    </source>
</evidence>
<feature type="non-terminal residue" evidence="6">
    <location>
        <position position="198"/>
    </location>
</feature>
<gene>
    <name evidence="6" type="ORF">GSLYS_00016929001</name>
</gene>
<keyword evidence="1" id="KW-0677">Repeat</keyword>
<proteinExistence type="predicted"/>
<evidence type="ECO:0000256" key="2">
    <source>
        <dbReference type="ARBA" id="ARBA00023157"/>
    </source>
</evidence>
<evidence type="ECO:0000259" key="5">
    <source>
        <dbReference type="PROSITE" id="PS50923"/>
    </source>
</evidence>
<keyword evidence="2" id="KW-1015">Disulfide bond</keyword>
<protein>
    <recommendedName>
        <fullName evidence="8">HYR domain-containing protein</fullName>
    </recommendedName>
</protein>